<proteinExistence type="predicted"/>
<evidence type="ECO:0000313" key="9">
    <source>
        <dbReference type="Proteomes" id="UP000218323"/>
    </source>
</evidence>
<evidence type="ECO:0000256" key="6">
    <source>
        <dbReference type="SAM" id="SignalP"/>
    </source>
</evidence>
<keyword evidence="6" id="KW-0732">Signal</keyword>
<dbReference type="InterPro" id="IPR006665">
    <property type="entry name" value="OmpA-like"/>
</dbReference>
<feature type="signal peptide" evidence="6">
    <location>
        <begin position="1"/>
        <end position="20"/>
    </location>
</feature>
<dbReference type="PANTHER" id="PTHR30329">
    <property type="entry name" value="STATOR ELEMENT OF FLAGELLAR MOTOR COMPLEX"/>
    <property type="match status" value="1"/>
</dbReference>
<dbReference type="PROSITE" id="PS51123">
    <property type="entry name" value="OMPA_2"/>
    <property type="match status" value="1"/>
</dbReference>
<dbReference type="SUPFAM" id="SSF103088">
    <property type="entry name" value="OmpA-like"/>
    <property type="match status" value="1"/>
</dbReference>
<evidence type="ECO:0000256" key="4">
    <source>
        <dbReference type="PROSITE-ProRule" id="PRU00473"/>
    </source>
</evidence>
<keyword evidence="3" id="KW-0998">Cell outer membrane</keyword>
<dbReference type="Proteomes" id="UP000218323">
    <property type="component" value="Unassembled WGS sequence"/>
</dbReference>
<dbReference type="Pfam" id="PF00691">
    <property type="entry name" value="OmpA"/>
    <property type="match status" value="1"/>
</dbReference>
<evidence type="ECO:0000259" key="7">
    <source>
        <dbReference type="PROSITE" id="PS51123"/>
    </source>
</evidence>
<keyword evidence="2 4" id="KW-0472">Membrane</keyword>
<comment type="caution">
    <text evidence="8">The sequence shown here is derived from an EMBL/GenBank/DDBJ whole genome shotgun (WGS) entry which is preliminary data.</text>
</comment>
<dbReference type="EMBL" id="NWVC01000008">
    <property type="protein sequence ID" value="PCG13360.1"/>
    <property type="molecule type" value="Genomic_DNA"/>
</dbReference>
<gene>
    <name evidence="8" type="ORF">COA07_14370</name>
</gene>
<dbReference type="InterPro" id="IPR006664">
    <property type="entry name" value="OMP_bac"/>
</dbReference>
<feature type="compositionally biased region" description="Basic and acidic residues" evidence="5">
    <location>
        <begin position="226"/>
        <end position="235"/>
    </location>
</feature>
<organism evidence="8 9">
    <name type="scientific">Sphingomonas adhaesiva</name>
    <dbReference type="NCBI Taxonomy" id="28212"/>
    <lineage>
        <taxon>Bacteria</taxon>
        <taxon>Pseudomonadati</taxon>
        <taxon>Pseudomonadota</taxon>
        <taxon>Alphaproteobacteria</taxon>
        <taxon>Sphingomonadales</taxon>
        <taxon>Sphingomonadaceae</taxon>
        <taxon>Sphingomonas</taxon>
    </lineage>
</organism>
<evidence type="ECO:0000256" key="3">
    <source>
        <dbReference type="ARBA" id="ARBA00023237"/>
    </source>
</evidence>
<evidence type="ECO:0000256" key="2">
    <source>
        <dbReference type="ARBA" id="ARBA00023136"/>
    </source>
</evidence>
<evidence type="ECO:0000256" key="5">
    <source>
        <dbReference type="SAM" id="MobiDB-lite"/>
    </source>
</evidence>
<feature type="chain" id="PRO_5012269083" description="OmpA-like domain-containing protein" evidence="6">
    <location>
        <begin position="21"/>
        <end position="235"/>
    </location>
</feature>
<dbReference type="PANTHER" id="PTHR30329:SF21">
    <property type="entry name" value="LIPOPROTEIN YIAD-RELATED"/>
    <property type="match status" value="1"/>
</dbReference>
<accession>A0A2A4I6D5</accession>
<evidence type="ECO:0000313" key="8">
    <source>
        <dbReference type="EMBL" id="PCG13360.1"/>
    </source>
</evidence>
<feature type="region of interest" description="Disordered" evidence="5">
    <location>
        <begin position="207"/>
        <end position="235"/>
    </location>
</feature>
<comment type="subcellular location">
    <subcellularLocation>
        <location evidence="1">Cell outer membrane</location>
    </subcellularLocation>
</comment>
<dbReference type="InterPro" id="IPR036737">
    <property type="entry name" value="OmpA-like_sf"/>
</dbReference>
<dbReference type="InterPro" id="IPR050330">
    <property type="entry name" value="Bact_OuterMem_StrucFunc"/>
</dbReference>
<dbReference type="Gene3D" id="3.30.1330.60">
    <property type="entry name" value="OmpA-like domain"/>
    <property type="match status" value="1"/>
</dbReference>
<dbReference type="PRINTS" id="PR01021">
    <property type="entry name" value="OMPADOMAIN"/>
</dbReference>
<dbReference type="RefSeq" id="WP_096641280.1">
    <property type="nucleotide sequence ID" value="NZ_JBHIWA010000028.1"/>
</dbReference>
<reference evidence="8 9" key="1">
    <citation type="submission" date="2017-09" db="EMBL/GenBank/DDBJ databases">
        <title>Sphingomonas adhaesiva DSM 7418, whole genome shotgun sequence.</title>
        <authorList>
            <person name="Feng G."/>
            <person name="Zhu H."/>
        </authorList>
    </citation>
    <scope>NUCLEOTIDE SEQUENCE [LARGE SCALE GENOMIC DNA]</scope>
    <source>
        <strain evidence="8 9">DSM 7418</strain>
    </source>
</reference>
<feature type="domain" description="OmpA-like" evidence="7">
    <location>
        <begin position="121"/>
        <end position="235"/>
    </location>
</feature>
<name>A0A2A4I6D5_9SPHN</name>
<evidence type="ECO:0000256" key="1">
    <source>
        <dbReference type="ARBA" id="ARBA00004442"/>
    </source>
</evidence>
<keyword evidence="9" id="KW-1185">Reference proteome</keyword>
<dbReference type="AlphaFoldDB" id="A0A2A4I6D5"/>
<dbReference type="GO" id="GO:0009279">
    <property type="term" value="C:cell outer membrane"/>
    <property type="evidence" value="ECO:0007669"/>
    <property type="project" value="UniProtKB-SubCell"/>
</dbReference>
<dbReference type="CDD" id="cd07185">
    <property type="entry name" value="OmpA_C-like"/>
    <property type="match status" value="1"/>
</dbReference>
<sequence>MRFILSIVVAMPLVVVGVAAGQSRPSERDIACQLGAAECATPAARPAADAEDDGSMVVDGGQRPFCLPGMACARGAPPPVRPVQRAVTAGLRPDLSPGRGRAMDRGYRAVRAAAPMPATGAHRPIGTADMALTFANNSADLSADAQTRIATFARVLTSGSLGSASFRIDGHTNSVGTRQANQDLSRRRAQAVVDYLASLGVSRDRLQAEGHGFDTPLSGTRPQDPANRRVEIVKK</sequence>
<protein>
    <recommendedName>
        <fullName evidence="7">OmpA-like domain-containing protein</fullName>
    </recommendedName>
</protein>